<keyword evidence="3" id="KW-1185">Reference proteome</keyword>
<gene>
    <name evidence="2" type="ORF">J8F10_29420</name>
</gene>
<organism evidence="2 3">
    <name type="scientific">Gemmata palustris</name>
    <dbReference type="NCBI Taxonomy" id="2822762"/>
    <lineage>
        <taxon>Bacteria</taxon>
        <taxon>Pseudomonadati</taxon>
        <taxon>Planctomycetota</taxon>
        <taxon>Planctomycetia</taxon>
        <taxon>Gemmatales</taxon>
        <taxon>Gemmataceae</taxon>
        <taxon>Gemmata</taxon>
    </lineage>
</organism>
<name>A0ABS5C2M1_9BACT</name>
<dbReference type="Proteomes" id="UP000676565">
    <property type="component" value="Unassembled WGS sequence"/>
</dbReference>
<proteinExistence type="predicted"/>
<reference evidence="2 3" key="1">
    <citation type="submission" date="2021-04" db="EMBL/GenBank/DDBJ databases">
        <authorList>
            <person name="Ivanova A."/>
        </authorList>
    </citation>
    <scope>NUCLEOTIDE SEQUENCE [LARGE SCALE GENOMIC DNA]</scope>
    <source>
        <strain evidence="2 3">G18</strain>
    </source>
</reference>
<protein>
    <submittedName>
        <fullName evidence="2">Uncharacterized protein</fullName>
    </submittedName>
</protein>
<evidence type="ECO:0000256" key="1">
    <source>
        <dbReference type="SAM" id="Coils"/>
    </source>
</evidence>
<dbReference type="EMBL" id="JAGKQQ010000001">
    <property type="protein sequence ID" value="MBP3959383.1"/>
    <property type="molecule type" value="Genomic_DNA"/>
</dbReference>
<comment type="caution">
    <text evidence="2">The sequence shown here is derived from an EMBL/GenBank/DDBJ whole genome shotgun (WGS) entry which is preliminary data.</text>
</comment>
<keyword evidence="1" id="KW-0175">Coiled coil</keyword>
<feature type="coiled-coil region" evidence="1">
    <location>
        <begin position="52"/>
        <end position="79"/>
    </location>
</feature>
<accession>A0ABS5C2M1</accession>
<evidence type="ECO:0000313" key="2">
    <source>
        <dbReference type="EMBL" id="MBP3959383.1"/>
    </source>
</evidence>
<dbReference type="RefSeq" id="WP_210660024.1">
    <property type="nucleotide sequence ID" value="NZ_JAGKQQ010000001.1"/>
</dbReference>
<evidence type="ECO:0000313" key="3">
    <source>
        <dbReference type="Proteomes" id="UP000676565"/>
    </source>
</evidence>
<sequence>MAANDARTVNQFRRLTAEPEENARLLERFFAHTDAAAFSELVRRHGPMVSVVRVLELRVQQLEREVRELRSLVEELRKPKP</sequence>